<reference evidence="1 2" key="1">
    <citation type="journal article" date="2019" name="Sci. Rep.">
        <title>Orb-weaving spider Araneus ventricosus genome elucidates the spidroin gene catalogue.</title>
        <authorList>
            <person name="Kono N."/>
            <person name="Nakamura H."/>
            <person name="Ohtoshi R."/>
            <person name="Moran D.A.P."/>
            <person name="Shinohara A."/>
            <person name="Yoshida Y."/>
            <person name="Fujiwara M."/>
            <person name="Mori M."/>
            <person name="Tomita M."/>
            <person name="Arakawa K."/>
        </authorList>
    </citation>
    <scope>NUCLEOTIDE SEQUENCE [LARGE SCALE GENOMIC DNA]</scope>
</reference>
<dbReference type="Gene3D" id="3.30.420.10">
    <property type="entry name" value="Ribonuclease H-like superfamily/Ribonuclease H"/>
    <property type="match status" value="1"/>
</dbReference>
<dbReference type="GO" id="GO:0003676">
    <property type="term" value="F:nucleic acid binding"/>
    <property type="evidence" value="ECO:0007669"/>
    <property type="project" value="InterPro"/>
</dbReference>
<gene>
    <name evidence="1" type="ORF">AVEN_216571_1</name>
</gene>
<dbReference type="InterPro" id="IPR012337">
    <property type="entry name" value="RNaseH-like_sf"/>
</dbReference>
<protein>
    <recommendedName>
        <fullName evidence="3">RNase H type-1 domain-containing protein</fullName>
    </recommendedName>
</protein>
<dbReference type="AlphaFoldDB" id="A0A4Y2G2H4"/>
<dbReference type="EMBL" id="BGPR01001156">
    <property type="protein sequence ID" value="GBM46858.1"/>
    <property type="molecule type" value="Genomic_DNA"/>
</dbReference>
<proteinExistence type="predicted"/>
<comment type="caution">
    <text evidence="1">The sequence shown here is derived from an EMBL/GenBank/DDBJ whole genome shotgun (WGS) entry which is preliminary data.</text>
</comment>
<dbReference type="InterPro" id="IPR036397">
    <property type="entry name" value="RNaseH_sf"/>
</dbReference>
<dbReference type="Proteomes" id="UP000499080">
    <property type="component" value="Unassembled WGS sequence"/>
</dbReference>
<accession>A0A4Y2G2H4</accession>
<evidence type="ECO:0008006" key="3">
    <source>
        <dbReference type="Google" id="ProtNLM"/>
    </source>
</evidence>
<dbReference type="OrthoDB" id="6429252at2759"/>
<name>A0A4Y2G2H4_ARAVE</name>
<organism evidence="1 2">
    <name type="scientific">Araneus ventricosus</name>
    <name type="common">Orbweaver spider</name>
    <name type="synonym">Epeira ventricosa</name>
    <dbReference type="NCBI Taxonomy" id="182803"/>
    <lineage>
        <taxon>Eukaryota</taxon>
        <taxon>Metazoa</taxon>
        <taxon>Ecdysozoa</taxon>
        <taxon>Arthropoda</taxon>
        <taxon>Chelicerata</taxon>
        <taxon>Arachnida</taxon>
        <taxon>Araneae</taxon>
        <taxon>Araneomorphae</taxon>
        <taxon>Entelegynae</taxon>
        <taxon>Araneoidea</taxon>
        <taxon>Araneidae</taxon>
        <taxon>Araneus</taxon>
    </lineage>
</organism>
<keyword evidence="2" id="KW-1185">Reference proteome</keyword>
<dbReference type="SUPFAM" id="SSF53098">
    <property type="entry name" value="Ribonuclease H-like"/>
    <property type="match status" value="1"/>
</dbReference>
<evidence type="ECO:0000313" key="1">
    <source>
        <dbReference type="EMBL" id="GBM46858.1"/>
    </source>
</evidence>
<sequence>MGVNLVCRSEISFFILHVRVQDLALQRLFFALATLWNTSKSLDFFIIHFASFFNQFSSSLLTPTRLPIRSGVWCHLRVQNLMKFSCPLSCPKSRACIQWIPSHVGVFGNEVADLLAKEGSALPSATSGELFVSEISSIHRAKANFTW</sequence>
<evidence type="ECO:0000313" key="2">
    <source>
        <dbReference type="Proteomes" id="UP000499080"/>
    </source>
</evidence>